<reference evidence="3" key="1">
    <citation type="journal article" date="2019" name="Int. J. Syst. Evol. Microbiol.">
        <title>The Global Catalogue of Microorganisms (GCM) 10K type strain sequencing project: providing services to taxonomists for standard genome sequencing and annotation.</title>
        <authorList>
            <consortium name="The Broad Institute Genomics Platform"/>
            <consortium name="The Broad Institute Genome Sequencing Center for Infectious Disease"/>
            <person name="Wu L."/>
            <person name="Ma J."/>
        </authorList>
    </citation>
    <scope>NUCLEOTIDE SEQUENCE [LARGE SCALE GENOMIC DNA]</scope>
    <source>
        <strain evidence="3">CGMCC 1.10188</strain>
    </source>
</reference>
<comment type="caution">
    <text evidence="2">The sequence shown here is derived from an EMBL/GenBank/DDBJ whole genome shotgun (WGS) entry which is preliminary data.</text>
</comment>
<organism evidence="2 3">
    <name type="scientific">Tistrella bauzanensis</name>
    <dbReference type="NCBI Taxonomy" id="657419"/>
    <lineage>
        <taxon>Bacteria</taxon>
        <taxon>Pseudomonadati</taxon>
        <taxon>Pseudomonadota</taxon>
        <taxon>Alphaproteobacteria</taxon>
        <taxon>Geminicoccales</taxon>
        <taxon>Geminicoccaceae</taxon>
        <taxon>Tistrella</taxon>
    </lineage>
</organism>
<dbReference type="EMBL" id="BMDZ01000225">
    <property type="protein sequence ID" value="GGB64713.1"/>
    <property type="molecule type" value="Genomic_DNA"/>
</dbReference>
<accession>A0ABQ1JBL5</accession>
<protein>
    <submittedName>
        <fullName evidence="2">Uncharacterized protein</fullName>
    </submittedName>
</protein>
<evidence type="ECO:0000256" key="1">
    <source>
        <dbReference type="SAM" id="MobiDB-lite"/>
    </source>
</evidence>
<proteinExistence type="predicted"/>
<evidence type="ECO:0000313" key="3">
    <source>
        <dbReference type="Proteomes" id="UP000603352"/>
    </source>
</evidence>
<gene>
    <name evidence="2" type="ORF">GCM10011505_51190</name>
</gene>
<feature type="region of interest" description="Disordered" evidence="1">
    <location>
        <begin position="1"/>
        <end position="54"/>
    </location>
</feature>
<keyword evidence="3" id="KW-1185">Reference proteome</keyword>
<dbReference type="Proteomes" id="UP000603352">
    <property type="component" value="Unassembled WGS sequence"/>
</dbReference>
<evidence type="ECO:0000313" key="2">
    <source>
        <dbReference type="EMBL" id="GGB64713.1"/>
    </source>
</evidence>
<sequence>MIEEHHKRLTTLSFGTPQGAGERPGGQPVAGRTDKQASRPRRHTQAPPDHCSDG</sequence>
<name>A0ABQ1JBL5_9PROT</name>